<dbReference type="EMBL" id="CM007891">
    <property type="protein sequence ID" value="OTG33446.1"/>
    <property type="molecule type" value="Genomic_DNA"/>
</dbReference>
<protein>
    <submittedName>
        <fullName evidence="2">Uncharacterized protein</fullName>
    </submittedName>
</protein>
<keyword evidence="3" id="KW-1185">Reference proteome</keyword>
<gene>
    <name evidence="2" type="ORF">HannXRQ_Chr02g0034811</name>
</gene>
<organism evidence="2 3">
    <name type="scientific">Helianthus annuus</name>
    <name type="common">Common sunflower</name>
    <dbReference type="NCBI Taxonomy" id="4232"/>
    <lineage>
        <taxon>Eukaryota</taxon>
        <taxon>Viridiplantae</taxon>
        <taxon>Streptophyta</taxon>
        <taxon>Embryophyta</taxon>
        <taxon>Tracheophyta</taxon>
        <taxon>Spermatophyta</taxon>
        <taxon>Magnoliopsida</taxon>
        <taxon>eudicotyledons</taxon>
        <taxon>Gunneridae</taxon>
        <taxon>Pentapetalae</taxon>
        <taxon>asterids</taxon>
        <taxon>campanulids</taxon>
        <taxon>Asterales</taxon>
        <taxon>Asteraceae</taxon>
        <taxon>Asteroideae</taxon>
        <taxon>Heliantheae alliance</taxon>
        <taxon>Heliantheae</taxon>
        <taxon>Helianthus</taxon>
    </lineage>
</organism>
<feature type="transmembrane region" description="Helical" evidence="1">
    <location>
        <begin position="12"/>
        <end position="35"/>
    </location>
</feature>
<reference evidence="3" key="1">
    <citation type="journal article" date="2017" name="Nature">
        <title>The sunflower genome provides insights into oil metabolism, flowering and Asterid evolution.</title>
        <authorList>
            <person name="Badouin H."/>
            <person name="Gouzy J."/>
            <person name="Grassa C.J."/>
            <person name="Murat F."/>
            <person name="Staton S.E."/>
            <person name="Cottret L."/>
            <person name="Lelandais-Briere C."/>
            <person name="Owens G.L."/>
            <person name="Carrere S."/>
            <person name="Mayjonade B."/>
            <person name="Legrand L."/>
            <person name="Gill N."/>
            <person name="Kane N.C."/>
            <person name="Bowers J.E."/>
            <person name="Hubner S."/>
            <person name="Bellec A."/>
            <person name="Berard A."/>
            <person name="Berges H."/>
            <person name="Blanchet N."/>
            <person name="Boniface M.C."/>
            <person name="Brunel D."/>
            <person name="Catrice O."/>
            <person name="Chaidir N."/>
            <person name="Claudel C."/>
            <person name="Donnadieu C."/>
            <person name="Faraut T."/>
            <person name="Fievet G."/>
            <person name="Helmstetter N."/>
            <person name="King M."/>
            <person name="Knapp S.J."/>
            <person name="Lai Z."/>
            <person name="Le Paslier M.C."/>
            <person name="Lippi Y."/>
            <person name="Lorenzon L."/>
            <person name="Mandel J.R."/>
            <person name="Marage G."/>
            <person name="Marchand G."/>
            <person name="Marquand E."/>
            <person name="Bret-Mestries E."/>
            <person name="Morien E."/>
            <person name="Nambeesan S."/>
            <person name="Nguyen T."/>
            <person name="Pegot-Espagnet P."/>
            <person name="Pouilly N."/>
            <person name="Raftis F."/>
            <person name="Sallet E."/>
            <person name="Schiex T."/>
            <person name="Thomas J."/>
            <person name="Vandecasteele C."/>
            <person name="Vares D."/>
            <person name="Vear F."/>
            <person name="Vautrin S."/>
            <person name="Crespi M."/>
            <person name="Mangin B."/>
            <person name="Burke J.M."/>
            <person name="Salse J."/>
            <person name="Munos S."/>
            <person name="Vincourt P."/>
            <person name="Rieseberg L.H."/>
            <person name="Langlade N.B."/>
        </authorList>
    </citation>
    <scope>NUCLEOTIDE SEQUENCE [LARGE SCALE GENOMIC DNA]</scope>
    <source>
        <strain evidence="3">cv. SF193</strain>
    </source>
</reference>
<feature type="transmembrane region" description="Helical" evidence="1">
    <location>
        <begin position="65"/>
        <end position="91"/>
    </location>
</feature>
<keyword evidence="1" id="KW-1133">Transmembrane helix</keyword>
<keyword evidence="1" id="KW-0472">Membrane</keyword>
<keyword evidence="1" id="KW-0812">Transmembrane</keyword>
<evidence type="ECO:0000256" key="1">
    <source>
        <dbReference type="SAM" id="Phobius"/>
    </source>
</evidence>
<dbReference type="InParanoid" id="A0A251VE62"/>
<evidence type="ECO:0000313" key="2">
    <source>
        <dbReference type="EMBL" id="OTG33446.1"/>
    </source>
</evidence>
<dbReference type="Proteomes" id="UP000215914">
    <property type="component" value="Chromosome 2"/>
</dbReference>
<name>A0A251VE62_HELAN</name>
<proteinExistence type="predicted"/>
<accession>A0A251VE62</accession>
<sequence length="92" mass="11010">MNVVWLTFRVFFGTLVILFICLHTIGIFIVIRCFWYECYSASFRINITNAIMSFYKSMSALTRDFLVLSSSMMLYLFIFQRYGYLLLLVIIW</sequence>
<evidence type="ECO:0000313" key="3">
    <source>
        <dbReference type="Proteomes" id="UP000215914"/>
    </source>
</evidence>
<dbReference type="AlphaFoldDB" id="A0A251VE62"/>